<dbReference type="PANTHER" id="PTHR43297:SF14">
    <property type="entry name" value="ATPASE AAA-TYPE CORE DOMAIN-CONTAINING PROTEIN"/>
    <property type="match status" value="1"/>
</dbReference>
<dbReference type="SUPFAM" id="SSF52540">
    <property type="entry name" value="P-loop containing nucleoside triphosphate hydrolases"/>
    <property type="match status" value="1"/>
</dbReference>
<dbReference type="PROSITE" id="PS50893">
    <property type="entry name" value="ABC_TRANSPORTER_2"/>
    <property type="match status" value="1"/>
</dbReference>
<dbReference type="GO" id="GO:0016887">
    <property type="term" value="F:ATP hydrolysis activity"/>
    <property type="evidence" value="ECO:0007669"/>
    <property type="project" value="InterPro"/>
</dbReference>
<dbReference type="Pfam" id="PF08352">
    <property type="entry name" value="oligo_HPY"/>
    <property type="match status" value="1"/>
</dbReference>
<accession>A0A9X1D710</accession>
<dbReference type="PANTHER" id="PTHR43297">
    <property type="entry name" value="OLIGOPEPTIDE TRANSPORT ATP-BINDING PROTEIN APPD"/>
    <property type="match status" value="1"/>
</dbReference>
<evidence type="ECO:0000256" key="8">
    <source>
        <dbReference type="ARBA" id="ARBA00022967"/>
    </source>
</evidence>
<evidence type="ECO:0000256" key="9">
    <source>
        <dbReference type="ARBA" id="ARBA00023136"/>
    </source>
</evidence>
<dbReference type="GO" id="GO:0005886">
    <property type="term" value="C:plasma membrane"/>
    <property type="evidence" value="ECO:0007669"/>
    <property type="project" value="UniProtKB-SubCell"/>
</dbReference>
<keyword evidence="9" id="KW-0472">Membrane</keyword>
<comment type="subcellular location">
    <subcellularLocation>
        <location evidence="1">Cell inner membrane</location>
        <topology evidence="1">Peripheral membrane protein</topology>
    </subcellularLocation>
</comment>
<evidence type="ECO:0000313" key="12">
    <source>
        <dbReference type="Proteomes" id="UP001138921"/>
    </source>
</evidence>
<evidence type="ECO:0000313" key="11">
    <source>
        <dbReference type="EMBL" id="MBT1157233.1"/>
    </source>
</evidence>
<keyword evidence="6" id="KW-0547">Nucleotide-binding</keyword>
<evidence type="ECO:0000256" key="6">
    <source>
        <dbReference type="ARBA" id="ARBA00022741"/>
    </source>
</evidence>
<dbReference type="NCBIfam" id="TIGR01727">
    <property type="entry name" value="oligo_HPY"/>
    <property type="match status" value="1"/>
</dbReference>
<dbReference type="InterPro" id="IPR050388">
    <property type="entry name" value="ABC_Ni/Peptide_Import"/>
</dbReference>
<keyword evidence="8" id="KW-1278">Translocase</keyword>
<keyword evidence="3" id="KW-0813">Transport</keyword>
<keyword evidence="4" id="KW-1003">Cell membrane</keyword>
<evidence type="ECO:0000256" key="1">
    <source>
        <dbReference type="ARBA" id="ARBA00004417"/>
    </source>
</evidence>
<dbReference type="GO" id="GO:0005524">
    <property type="term" value="F:ATP binding"/>
    <property type="evidence" value="ECO:0007669"/>
    <property type="project" value="UniProtKB-KW"/>
</dbReference>
<reference evidence="11" key="1">
    <citation type="journal article" date="2021" name="Microorganisms">
        <title>Phylogenomic Reconstruction and Metabolic Potential of the Genus Aminobacter.</title>
        <authorList>
            <person name="Artuso I."/>
            <person name="Turrini P."/>
            <person name="Pirolo M."/>
            <person name="Lugli G.A."/>
            <person name="Ventura M."/>
            <person name="Visca P."/>
        </authorList>
    </citation>
    <scope>NUCLEOTIDE SEQUENCE</scope>
    <source>
        <strain evidence="11">LMG 26462</strain>
    </source>
</reference>
<keyword evidence="12" id="KW-1185">Reference proteome</keyword>
<keyword evidence="5" id="KW-0997">Cell inner membrane</keyword>
<protein>
    <submittedName>
        <fullName evidence="11">ABC transporter ATP-binding protein</fullName>
    </submittedName>
</protein>
<proteinExistence type="inferred from homology"/>
<evidence type="ECO:0000256" key="4">
    <source>
        <dbReference type="ARBA" id="ARBA00022475"/>
    </source>
</evidence>
<evidence type="ECO:0000259" key="10">
    <source>
        <dbReference type="PROSITE" id="PS50893"/>
    </source>
</evidence>
<dbReference type="GO" id="GO:0015833">
    <property type="term" value="P:peptide transport"/>
    <property type="evidence" value="ECO:0007669"/>
    <property type="project" value="InterPro"/>
</dbReference>
<evidence type="ECO:0000256" key="7">
    <source>
        <dbReference type="ARBA" id="ARBA00022840"/>
    </source>
</evidence>
<dbReference type="CDD" id="cd03257">
    <property type="entry name" value="ABC_NikE_OppD_transporters"/>
    <property type="match status" value="1"/>
</dbReference>
<dbReference type="EMBL" id="JAFLWW010000004">
    <property type="protein sequence ID" value="MBT1157233.1"/>
    <property type="molecule type" value="Genomic_DNA"/>
</dbReference>
<dbReference type="InterPro" id="IPR003593">
    <property type="entry name" value="AAA+_ATPase"/>
</dbReference>
<dbReference type="Pfam" id="PF00005">
    <property type="entry name" value="ABC_tran"/>
    <property type="match status" value="1"/>
</dbReference>
<evidence type="ECO:0000256" key="2">
    <source>
        <dbReference type="ARBA" id="ARBA00005417"/>
    </source>
</evidence>
<keyword evidence="7 11" id="KW-0067">ATP-binding</keyword>
<gene>
    <name evidence="11" type="ORF">J1C56_16675</name>
</gene>
<dbReference type="AlphaFoldDB" id="A0A9X1D710"/>
<dbReference type="InterPro" id="IPR027417">
    <property type="entry name" value="P-loop_NTPase"/>
</dbReference>
<evidence type="ECO:0000256" key="3">
    <source>
        <dbReference type="ARBA" id="ARBA00022448"/>
    </source>
</evidence>
<dbReference type="InterPro" id="IPR003439">
    <property type="entry name" value="ABC_transporter-like_ATP-bd"/>
</dbReference>
<dbReference type="SMART" id="SM00382">
    <property type="entry name" value="AAA"/>
    <property type="match status" value="1"/>
</dbReference>
<dbReference type="Proteomes" id="UP001138921">
    <property type="component" value="Unassembled WGS sequence"/>
</dbReference>
<dbReference type="FunFam" id="3.40.50.300:FF:000016">
    <property type="entry name" value="Oligopeptide ABC transporter ATP-binding component"/>
    <property type="match status" value="1"/>
</dbReference>
<evidence type="ECO:0000256" key="5">
    <source>
        <dbReference type="ARBA" id="ARBA00022519"/>
    </source>
</evidence>
<organism evidence="11 12">
    <name type="scientific">Aminobacter anthyllidis</name>
    <dbReference type="NCBI Taxonomy" id="1035067"/>
    <lineage>
        <taxon>Bacteria</taxon>
        <taxon>Pseudomonadati</taxon>
        <taxon>Pseudomonadota</taxon>
        <taxon>Alphaproteobacteria</taxon>
        <taxon>Hyphomicrobiales</taxon>
        <taxon>Phyllobacteriaceae</taxon>
        <taxon>Aminobacter</taxon>
    </lineage>
</organism>
<dbReference type="InterPro" id="IPR013563">
    <property type="entry name" value="Oligopep_ABC_C"/>
</dbReference>
<dbReference type="GO" id="GO:0055085">
    <property type="term" value="P:transmembrane transport"/>
    <property type="evidence" value="ECO:0007669"/>
    <property type="project" value="UniProtKB-ARBA"/>
</dbReference>
<sequence>MNSLTAISAGPETLLSVAGLSTELRTRKGTVHALHNVGFTVRPGEAIAIVGESGCGKSMTARSIMRVLPRPIDKVTSGHVRFGGTDLLTLSEAAMRRIRGARIAMIFQDPMSHLDPLMRIGDQISEVLHAHKKLSGEVLQNAVRDALAAAQIPDIERVAGSYPHQLSGGLRQRALIAMALACDPQLLIADEPTTALDVTTQKQILQLLRQLVTERQMGLVLITHDLGVVANICDRVYVMYAGQVIEHADVHDFFDRPQHPYSQGLLASLKSLSEGSERLSSIPGAVPNLLAPPSGCRFRARCGYAMDICAAQDPAQRLRHDNHRDAACWLVEDKEGTNV</sequence>
<feature type="domain" description="ABC transporter" evidence="10">
    <location>
        <begin position="15"/>
        <end position="266"/>
    </location>
</feature>
<name>A0A9X1D710_9HYPH</name>
<dbReference type="Gene3D" id="3.40.50.300">
    <property type="entry name" value="P-loop containing nucleotide triphosphate hydrolases"/>
    <property type="match status" value="1"/>
</dbReference>
<comment type="caution">
    <text evidence="11">The sequence shown here is derived from an EMBL/GenBank/DDBJ whole genome shotgun (WGS) entry which is preliminary data.</text>
</comment>
<reference evidence="11" key="2">
    <citation type="submission" date="2021-03" db="EMBL/GenBank/DDBJ databases">
        <authorList>
            <person name="Artuso I."/>
            <person name="Turrini P."/>
            <person name="Pirolo M."/>
            <person name="Lugli G.A."/>
            <person name="Ventura M."/>
            <person name="Visca P."/>
        </authorList>
    </citation>
    <scope>NUCLEOTIDE SEQUENCE</scope>
    <source>
        <strain evidence="11">LMG 26462</strain>
    </source>
</reference>
<comment type="similarity">
    <text evidence="2">Belongs to the ABC transporter superfamily.</text>
</comment>